<feature type="compositionally biased region" description="Polar residues" evidence="1">
    <location>
        <begin position="33"/>
        <end position="43"/>
    </location>
</feature>
<reference evidence="2 3" key="1">
    <citation type="submission" date="2014-01" db="EMBL/GenBank/DDBJ databases">
        <authorList>
            <person name="Dobos K."/>
            <person name="Lenaerts A."/>
            <person name="Ordway D."/>
            <person name="DeGroote M.A."/>
            <person name="Parker T."/>
            <person name="Sizemore C."/>
            <person name="Tallon L.J."/>
            <person name="Sadzewicz L.K."/>
            <person name="Sengamalay N."/>
            <person name="Fraser C.M."/>
            <person name="Hine E."/>
            <person name="Shefchek K.A."/>
            <person name="Das S.P."/>
            <person name="Tettelin H."/>
        </authorList>
    </citation>
    <scope>NUCLEOTIDE SEQUENCE [LARGE SCALE GENOMIC DNA]</scope>
    <source>
        <strain evidence="2 3">Harvey</strain>
    </source>
</reference>
<proteinExistence type="predicted"/>
<comment type="caution">
    <text evidence="2">The sequence shown here is derived from an EMBL/GenBank/DDBJ whole genome shotgun (WGS) entry which is preliminary data.</text>
</comment>
<dbReference type="EMBL" id="JAOL01000166">
    <property type="protein sequence ID" value="EUA87008.1"/>
    <property type="molecule type" value="Genomic_DNA"/>
</dbReference>
<accession>A0ABN0QQU9</accession>
<sequence>MRVPISPPAGWYADPGGSGDDDSGDDDIGTVSAGLSTVGQTLG</sequence>
<name>A0ABN0QQU9_MYCUL</name>
<evidence type="ECO:0000256" key="1">
    <source>
        <dbReference type="SAM" id="MobiDB-lite"/>
    </source>
</evidence>
<organism evidence="2 3">
    <name type="scientific">Mycobacterium ulcerans str. Harvey</name>
    <dbReference type="NCBI Taxonomy" id="1299332"/>
    <lineage>
        <taxon>Bacteria</taxon>
        <taxon>Bacillati</taxon>
        <taxon>Actinomycetota</taxon>
        <taxon>Actinomycetes</taxon>
        <taxon>Mycobacteriales</taxon>
        <taxon>Mycobacteriaceae</taxon>
        <taxon>Mycobacterium</taxon>
        <taxon>Mycobacterium ulcerans group</taxon>
    </lineage>
</organism>
<gene>
    <name evidence="2" type="ORF">I551_6511</name>
</gene>
<dbReference type="Proteomes" id="UP000020681">
    <property type="component" value="Unassembled WGS sequence"/>
</dbReference>
<feature type="compositionally biased region" description="Acidic residues" evidence="1">
    <location>
        <begin position="19"/>
        <end position="28"/>
    </location>
</feature>
<protein>
    <submittedName>
        <fullName evidence="2">Uncharacterized protein</fullName>
    </submittedName>
</protein>
<keyword evidence="3" id="KW-1185">Reference proteome</keyword>
<evidence type="ECO:0000313" key="2">
    <source>
        <dbReference type="EMBL" id="EUA87008.1"/>
    </source>
</evidence>
<feature type="region of interest" description="Disordered" evidence="1">
    <location>
        <begin position="1"/>
        <end position="43"/>
    </location>
</feature>
<evidence type="ECO:0000313" key="3">
    <source>
        <dbReference type="Proteomes" id="UP000020681"/>
    </source>
</evidence>